<dbReference type="InterPro" id="IPR050312">
    <property type="entry name" value="IolE/XylAMocC-like"/>
</dbReference>
<dbReference type="InterPro" id="IPR036237">
    <property type="entry name" value="Xyl_isomerase-like_sf"/>
</dbReference>
<dbReference type="InterPro" id="IPR030823">
    <property type="entry name" value="IolE/MocC"/>
</dbReference>
<dbReference type="NCBIfam" id="TIGR04379">
    <property type="entry name" value="myo_inos_iolE"/>
    <property type="match status" value="1"/>
</dbReference>
<dbReference type="Pfam" id="PF01261">
    <property type="entry name" value="AP_endonuc_2"/>
    <property type="match status" value="1"/>
</dbReference>
<evidence type="ECO:0000313" key="3">
    <source>
        <dbReference type="Proteomes" id="UP000186156"/>
    </source>
</evidence>
<dbReference type="STRING" id="252246.SAMN05421799_1097"/>
<sequence>MAKGEAARRIRWGISPIGWRNDDMPELGAEHTLGQVLNEIALAGFEGTEVGGFFPTPDILLPELRLRGLSIAGQWFSSYLLRDGFNQTAAAFEEHCRRLAALGAKVAVVSEQTYSVQRDRVGVFRHKPSLASSEWSQLCAGLEGLGEIAETYGLLLVYHPHLGTVIQTAAEVHELMARTDPKLVHLLYDTGHAFASDEECLELAHEHGKRIRHVHFKDVRYDVLRMCKAEDRPFLDCVLQGLFTVPGDGCIDFRSAYDALIAAGYEGWIIVEAEQDPRLANPLVYALKAHDYVQSFVGANPREHEEAQ</sequence>
<dbReference type="InterPro" id="IPR013022">
    <property type="entry name" value="Xyl_isomerase-like_TIM-brl"/>
</dbReference>
<gene>
    <name evidence="2" type="ORF">SAMN05421799_1097</name>
</gene>
<feature type="domain" description="Xylose isomerase-like TIM barrel" evidence="1">
    <location>
        <begin position="88"/>
        <end position="280"/>
    </location>
</feature>
<dbReference type="Gene3D" id="3.20.20.150">
    <property type="entry name" value="Divalent-metal-dependent TIM barrel enzymes"/>
    <property type="match status" value="1"/>
</dbReference>
<dbReference type="PANTHER" id="PTHR12110">
    <property type="entry name" value="HYDROXYPYRUVATE ISOMERASE"/>
    <property type="match status" value="1"/>
</dbReference>
<dbReference type="EMBL" id="FTOO01000009">
    <property type="protein sequence ID" value="SIS99266.1"/>
    <property type="molecule type" value="Genomic_DNA"/>
</dbReference>
<proteinExistence type="predicted"/>
<dbReference type="OrthoDB" id="9779184at2"/>
<protein>
    <submittedName>
        <fullName evidence="2">2-keto-myo-inositol dehydratase</fullName>
    </submittedName>
</protein>
<name>A0A1N7NLL6_9BACL</name>
<dbReference type="Proteomes" id="UP000186156">
    <property type="component" value="Unassembled WGS sequence"/>
</dbReference>
<dbReference type="PANTHER" id="PTHR12110:SF41">
    <property type="entry name" value="INOSOSE DEHYDRATASE"/>
    <property type="match status" value="1"/>
</dbReference>
<evidence type="ECO:0000259" key="1">
    <source>
        <dbReference type="Pfam" id="PF01261"/>
    </source>
</evidence>
<dbReference type="AlphaFoldDB" id="A0A1N7NLL6"/>
<accession>A0A1N7NLL6</accession>
<dbReference type="SUPFAM" id="SSF51658">
    <property type="entry name" value="Xylose isomerase-like"/>
    <property type="match status" value="1"/>
</dbReference>
<evidence type="ECO:0000313" key="2">
    <source>
        <dbReference type="EMBL" id="SIS99266.1"/>
    </source>
</evidence>
<keyword evidence="3" id="KW-1185">Reference proteome</keyword>
<reference evidence="3" key="1">
    <citation type="submission" date="2017-01" db="EMBL/GenBank/DDBJ databases">
        <authorList>
            <person name="Varghese N."/>
            <person name="Submissions S."/>
        </authorList>
    </citation>
    <scope>NUCLEOTIDE SEQUENCE [LARGE SCALE GENOMIC DNA]</scope>
    <source>
        <strain evidence="3">DSM 16176</strain>
    </source>
</reference>
<organism evidence="2 3">
    <name type="scientific">Alicyclobacillus vulcanalis</name>
    <dbReference type="NCBI Taxonomy" id="252246"/>
    <lineage>
        <taxon>Bacteria</taxon>
        <taxon>Bacillati</taxon>
        <taxon>Bacillota</taxon>
        <taxon>Bacilli</taxon>
        <taxon>Bacillales</taxon>
        <taxon>Alicyclobacillaceae</taxon>
        <taxon>Alicyclobacillus</taxon>
    </lineage>
</organism>
<dbReference type="RefSeq" id="WP_076347882.1">
    <property type="nucleotide sequence ID" value="NZ_FTOO01000009.1"/>
</dbReference>